<feature type="domain" description="Tape measure protein N-terminal" evidence="2">
    <location>
        <begin position="43"/>
        <end position="234"/>
    </location>
</feature>
<gene>
    <name evidence="3" type="ORF">H0Z12_16810</name>
</gene>
<sequence length="766" mass="81796">MKAAQDAANSSTDKATESSGRMEMMLNRVALAIAGAFTLQAAQKIINIADEMSILQARVERLSPSIDAARATIASLSSIAAQTGNSLKDTEKLWESLTTSLKEAGATNNQILSLTETLQKIGTVGGSSSEEMANALRQFGQSIAGGTIRAEEFNSIIEQMPELARTMAAGLGISIGELRKRMLEGKLTAEDALNAIVSQTAKVNEEFDKMPVSVEKAKNSLDVAFKNVISDLNESIGLTHSLAGAMVQLSNNLNYFNKNSGDPGRLPKLLELQKQYTSEVKDGQKWWETQAVYQQRVGQASFNLKNTEAEIKSIRTASTQQLKEQSKIVIPKSTTDSKEAKDLEKKSQRRLELSKLEGQAKARLQAQYDAEDAGITDSKRVKALQDEYAAIEKNTSATKAGNAEAKRSASQSESVAQKLEALRAKSEQVGDTTKELSRAQAILAAEQSLGKGATDAQIEQAGKYAAKIWDQNNALKQQAQIKQGMKFARQEIAASQVMPDAVSGAVQNPTAQIDLQEQQKLEALAKYQALDVQNAQLYEDAKTAIQRQASNARQKIIQDEINLQNQSISSIIGSVSQGFDGLANLAAGAAGRSSGAYQAMFALSKGFAVAQAALNLQLAISQALADPTALTPAQKFANYAAIASAGASVLSSIGGISYGGGREHGGPVTANSMYRVGEGGKPEIFKASNGSQYMIPGDNGRVMSNKDIGGSGENGSGNVFNVTFNVQTTNGIDDATMHKMAGMMKQVALYQMKDQTRPGGMLQPRK</sequence>
<protein>
    <submittedName>
        <fullName evidence="3">Tape measure protein</fullName>
    </submittedName>
</protein>
<accession>A0A8A4K8X6</accession>
<proteinExistence type="predicted"/>
<evidence type="ECO:0000313" key="3">
    <source>
        <dbReference type="EMBL" id="QTC48308.1"/>
    </source>
</evidence>
<dbReference type="InterPro" id="IPR013491">
    <property type="entry name" value="Tape_meas_N"/>
</dbReference>
<evidence type="ECO:0000256" key="1">
    <source>
        <dbReference type="SAM" id="MobiDB-lite"/>
    </source>
</evidence>
<dbReference type="Proteomes" id="UP000663901">
    <property type="component" value="Chromosome"/>
</dbReference>
<evidence type="ECO:0000259" key="2">
    <source>
        <dbReference type="Pfam" id="PF20155"/>
    </source>
</evidence>
<evidence type="ECO:0000313" key="4">
    <source>
        <dbReference type="Proteomes" id="UP000663901"/>
    </source>
</evidence>
<dbReference type="Pfam" id="PF20155">
    <property type="entry name" value="TMP_3"/>
    <property type="match status" value="1"/>
</dbReference>
<dbReference type="AlphaFoldDB" id="A0A8A4K8X6"/>
<dbReference type="NCBIfam" id="TIGR02675">
    <property type="entry name" value="tape_meas_nterm"/>
    <property type="match status" value="1"/>
</dbReference>
<feature type="region of interest" description="Disordered" evidence="1">
    <location>
        <begin position="1"/>
        <end position="20"/>
    </location>
</feature>
<organism evidence="3 4">
    <name type="scientific">Pantoea ananas</name>
    <name type="common">Erwinia uredovora</name>
    <dbReference type="NCBI Taxonomy" id="553"/>
    <lineage>
        <taxon>Bacteria</taxon>
        <taxon>Pseudomonadati</taxon>
        <taxon>Pseudomonadota</taxon>
        <taxon>Gammaproteobacteria</taxon>
        <taxon>Enterobacterales</taxon>
        <taxon>Erwiniaceae</taxon>
        <taxon>Pantoea</taxon>
    </lineage>
</organism>
<dbReference type="EMBL" id="CP059084">
    <property type="protein sequence ID" value="QTC48308.1"/>
    <property type="molecule type" value="Genomic_DNA"/>
</dbReference>
<feature type="compositionally biased region" description="Polar residues" evidence="1">
    <location>
        <begin position="7"/>
        <end position="19"/>
    </location>
</feature>
<reference evidence="3" key="1">
    <citation type="submission" date="2020-07" db="EMBL/GenBank/DDBJ databases">
        <title>Genome Sequences for Panteoa spp. that cause Center Rot in Onions.</title>
        <authorList>
            <person name="Asselin J.A."/>
            <person name="Helmann T."/>
            <person name="Beer S."/>
            <person name="Stodghill P."/>
        </authorList>
    </citation>
    <scope>NUCLEOTIDE SEQUENCE</scope>
    <source>
        <strain evidence="3">OC5a</strain>
    </source>
</reference>
<name>A0A8A4K8X6_PANAN</name>